<evidence type="ECO:0000313" key="3">
    <source>
        <dbReference type="Proteomes" id="UP001177023"/>
    </source>
</evidence>
<dbReference type="PANTHER" id="PTHR36516:SF5">
    <property type="entry name" value="DOMON DOMAIN-CONTAINING PROTEIN"/>
    <property type="match status" value="1"/>
</dbReference>
<keyword evidence="3" id="KW-1185">Reference proteome</keyword>
<gene>
    <name evidence="2" type="ORF">MSPICULIGERA_LOCUS13723</name>
</gene>
<evidence type="ECO:0000256" key="1">
    <source>
        <dbReference type="SAM" id="MobiDB-lite"/>
    </source>
</evidence>
<feature type="compositionally biased region" description="Low complexity" evidence="1">
    <location>
        <begin position="409"/>
        <end position="420"/>
    </location>
</feature>
<proteinExistence type="predicted"/>
<dbReference type="EMBL" id="CATQJA010002637">
    <property type="protein sequence ID" value="CAJ0575412.1"/>
    <property type="molecule type" value="Genomic_DNA"/>
</dbReference>
<evidence type="ECO:0000313" key="2">
    <source>
        <dbReference type="EMBL" id="CAJ0575412.1"/>
    </source>
</evidence>
<sequence length="507" mass="54333">MKRLIPFCYLLAIGSSLPIQETCQYSSPNVTITWEFNAASSSIYFSLNAQRAQDDYWTGIFFQKSEAVIAYVQGGEPRQSSAHLEGDEVILDAEQRVDFVSGTSPSLQSTSIISEFTKRLDDFEEGAFDADGCLTISFPGTVLPISSTGNLIVPETLSQYRICNIESSCQSATASKASGEKEQILDIVKRDNSAKGPVCNWMDGSNTVHWEAVPNGIKFNIQADVKKGKYWTAIAVGESMGNLKMAVAFTDGNKVKQVGGWQPPAKAKDLKVTLNKKGVKAIDSKLSYEFIMPADVFKAVDSDGCLTLQFGINAGQYAGNFQIHKHEATPTPMQAETVEEGSGAVEEGSGEPNHDPVVASSAANPNVASSVSASAAPEALLTSPAEVKATTEKPAEVVVTTEQNSGAVSPSSSGGELGPLDESKTSGSGSSTRITVHPCKQGHTDLRVCHGYFADYLGKVEQWAQRHGETVGAQLWKACSLLAGVQHVPTMCCTEFHSTCREFIQDE</sequence>
<dbReference type="PANTHER" id="PTHR36516">
    <property type="entry name" value="PROTEIN CBG04168-RELATED"/>
    <property type="match status" value="1"/>
</dbReference>
<feature type="region of interest" description="Disordered" evidence="1">
    <location>
        <begin position="332"/>
        <end position="364"/>
    </location>
</feature>
<organism evidence="2 3">
    <name type="scientific">Mesorhabditis spiculigera</name>
    <dbReference type="NCBI Taxonomy" id="96644"/>
    <lineage>
        <taxon>Eukaryota</taxon>
        <taxon>Metazoa</taxon>
        <taxon>Ecdysozoa</taxon>
        <taxon>Nematoda</taxon>
        <taxon>Chromadorea</taxon>
        <taxon>Rhabditida</taxon>
        <taxon>Rhabditina</taxon>
        <taxon>Rhabditomorpha</taxon>
        <taxon>Rhabditoidea</taxon>
        <taxon>Rhabditidae</taxon>
        <taxon>Mesorhabditinae</taxon>
        <taxon>Mesorhabditis</taxon>
    </lineage>
</organism>
<dbReference type="Proteomes" id="UP001177023">
    <property type="component" value="Unassembled WGS sequence"/>
</dbReference>
<dbReference type="AlphaFoldDB" id="A0AA36CWX9"/>
<accession>A0AA36CWX9</accession>
<reference evidence="2" key="1">
    <citation type="submission" date="2023-06" db="EMBL/GenBank/DDBJ databases">
        <authorList>
            <person name="Delattre M."/>
        </authorList>
    </citation>
    <scope>NUCLEOTIDE SEQUENCE</scope>
    <source>
        <strain evidence="2">AF72</strain>
    </source>
</reference>
<feature type="region of interest" description="Disordered" evidence="1">
    <location>
        <begin position="398"/>
        <end position="437"/>
    </location>
</feature>
<feature type="non-terminal residue" evidence="2">
    <location>
        <position position="1"/>
    </location>
</feature>
<evidence type="ECO:0008006" key="4">
    <source>
        <dbReference type="Google" id="ProtNLM"/>
    </source>
</evidence>
<comment type="caution">
    <text evidence="2">The sequence shown here is derived from an EMBL/GenBank/DDBJ whole genome shotgun (WGS) entry which is preliminary data.</text>
</comment>
<name>A0AA36CWX9_9BILA</name>
<protein>
    <recommendedName>
        <fullName evidence="4">DOMON domain-containing protein</fullName>
    </recommendedName>
</protein>
<feature type="compositionally biased region" description="Polar residues" evidence="1">
    <location>
        <begin position="425"/>
        <end position="434"/>
    </location>
</feature>
<feature type="compositionally biased region" description="Low complexity" evidence="1">
    <location>
        <begin position="340"/>
        <end position="364"/>
    </location>
</feature>